<dbReference type="Pfam" id="PF20684">
    <property type="entry name" value="Fung_rhodopsin"/>
    <property type="match status" value="1"/>
</dbReference>
<protein>
    <recommendedName>
        <fullName evidence="7">Rhodopsin domain-containing protein</fullName>
    </recommendedName>
</protein>
<evidence type="ECO:0000313" key="9">
    <source>
        <dbReference type="Proteomes" id="UP000054217"/>
    </source>
</evidence>
<sequence length="311" mass="34537">VVGTVLSITATVATSFRLSMRVRQGRLWLDDAWAVLAMGFNISHLVVDWLYLYDYGEDDHAQKYFRVSQIFYAVVWSSRISMLFTVVRMTFPGPLRRWLVCTAIAFMVAWMILGAQIFWTCAAQSSWKMQPRPQCDLGRNPAITQIITDVLGDTVLILAPFHLIYKIRLNKAQKIRLMSVFSTSGITTVVSLTHAYYVLSDGGLKEGLTAIVESSISLIVANFSVLVAFFLRISPEETTTPTPPELTSIITVDLERDTVRYPHSDGAVIETTETKLGDFGTFPKQVAGREGSDAGAVSLETLAKPGLWNDA</sequence>
<feature type="transmembrane region" description="Helical" evidence="6">
    <location>
        <begin position="98"/>
        <end position="119"/>
    </location>
</feature>
<accession>A0A0C3IZB0</accession>
<organism evidence="8 9">
    <name type="scientific">Pisolithus tinctorius Marx 270</name>
    <dbReference type="NCBI Taxonomy" id="870435"/>
    <lineage>
        <taxon>Eukaryota</taxon>
        <taxon>Fungi</taxon>
        <taxon>Dikarya</taxon>
        <taxon>Basidiomycota</taxon>
        <taxon>Agaricomycotina</taxon>
        <taxon>Agaricomycetes</taxon>
        <taxon>Agaricomycetidae</taxon>
        <taxon>Boletales</taxon>
        <taxon>Sclerodermatineae</taxon>
        <taxon>Pisolithaceae</taxon>
        <taxon>Pisolithus</taxon>
    </lineage>
</organism>
<reference evidence="9" key="2">
    <citation type="submission" date="2015-01" db="EMBL/GenBank/DDBJ databases">
        <title>Evolutionary Origins and Diversification of the Mycorrhizal Mutualists.</title>
        <authorList>
            <consortium name="DOE Joint Genome Institute"/>
            <consortium name="Mycorrhizal Genomics Consortium"/>
            <person name="Kohler A."/>
            <person name="Kuo A."/>
            <person name="Nagy L.G."/>
            <person name="Floudas D."/>
            <person name="Copeland A."/>
            <person name="Barry K.W."/>
            <person name="Cichocki N."/>
            <person name="Veneault-Fourrey C."/>
            <person name="LaButti K."/>
            <person name="Lindquist E.A."/>
            <person name="Lipzen A."/>
            <person name="Lundell T."/>
            <person name="Morin E."/>
            <person name="Murat C."/>
            <person name="Riley R."/>
            <person name="Ohm R."/>
            <person name="Sun H."/>
            <person name="Tunlid A."/>
            <person name="Henrissat B."/>
            <person name="Grigoriev I.V."/>
            <person name="Hibbett D.S."/>
            <person name="Martin F."/>
        </authorList>
    </citation>
    <scope>NUCLEOTIDE SEQUENCE [LARGE SCALE GENOMIC DNA]</scope>
    <source>
        <strain evidence="9">Marx 270</strain>
    </source>
</reference>
<evidence type="ECO:0000256" key="3">
    <source>
        <dbReference type="ARBA" id="ARBA00022989"/>
    </source>
</evidence>
<proteinExistence type="inferred from homology"/>
<dbReference type="PANTHER" id="PTHR33048:SF19">
    <property type="entry name" value="MEMBRANE PROTEIN PTH11-LIKE, PUTATIVE (AFU_ORTHOLOGUE AFUA_1G14080)-RELATED"/>
    <property type="match status" value="1"/>
</dbReference>
<dbReference type="PANTHER" id="PTHR33048">
    <property type="entry name" value="PTH11-LIKE INTEGRAL MEMBRANE PROTEIN (AFU_ORTHOLOGUE AFUA_5G11245)"/>
    <property type="match status" value="1"/>
</dbReference>
<feature type="non-terminal residue" evidence="8">
    <location>
        <position position="1"/>
    </location>
</feature>
<dbReference type="GO" id="GO:0016020">
    <property type="term" value="C:membrane"/>
    <property type="evidence" value="ECO:0007669"/>
    <property type="project" value="UniProtKB-SubCell"/>
</dbReference>
<dbReference type="InParanoid" id="A0A0C3IZB0"/>
<keyword evidence="9" id="KW-1185">Reference proteome</keyword>
<dbReference type="Proteomes" id="UP000054217">
    <property type="component" value="Unassembled WGS sequence"/>
</dbReference>
<dbReference type="AlphaFoldDB" id="A0A0C3IZB0"/>
<comment type="subcellular location">
    <subcellularLocation>
        <location evidence="1">Membrane</location>
        <topology evidence="1">Multi-pass membrane protein</topology>
    </subcellularLocation>
</comment>
<evidence type="ECO:0000256" key="6">
    <source>
        <dbReference type="SAM" id="Phobius"/>
    </source>
</evidence>
<feature type="transmembrane region" description="Helical" evidence="6">
    <location>
        <begin position="177"/>
        <end position="199"/>
    </location>
</feature>
<evidence type="ECO:0000256" key="2">
    <source>
        <dbReference type="ARBA" id="ARBA00022692"/>
    </source>
</evidence>
<dbReference type="HOGENOM" id="CLU_052841_1_1_1"/>
<reference evidence="8 9" key="1">
    <citation type="submission" date="2014-04" db="EMBL/GenBank/DDBJ databases">
        <authorList>
            <consortium name="DOE Joint Genome Institute"/>
            <person name="Kuo A."/>
            <person name="Kohler A."/>
            <person name="Costa M.D."/>
            <person name="Nagy L.G."/>
            <person name="Floudas D."/>
            <person name="Copeland A."/>
            <person name="Barry K.W."/>
            <person name="Cichocki N."/>
            <person name="Veneault-Fourrey C."/>
            <person name="LaButti K."/>
            <person name="Lindquist E.A."/>
            <person name="Lipzen A."/>
            <person name="Lundell T."/>
            <person name="Morin E."/>
            <person name="Murat C."/>
            <person name="Sun H."/>
            <person name="Tunlid A."/>
            <person name="Henrissat B."/>
            <person name="Grigoriev I.V."/>
            <person name="Hibbett D.S."/>
            <person name="Martin F."/>
            <person name="Nordberg H.P."/>
            <person name="Cantor M.N."/>
            <person name="Hua S.X."/>
        </authorList>
    </citation>
    <scope>NUCLEOTIDE SEQUENCE [LARGE SCALE GENOMIC DNA]</scope>
    <source>
        <strain evidence="8 9">Marx 270</strain>
    </source>
</reference>
<dbReference type="InterPro" id="IPR052337">
    <property type="entry name" value="SAT4-like"/>
</dbReference>
<evidence type="ECO:0000256" key="1">
    <source>
        <dbReference type="ARBA" id="ARBA00004141"/>
    </source>
</evidence>
<keyword evidence="4 6" id="KW-0472">Membrane</keyword>
<feature type="transmembrane region" description="Helical" evidence="6">
    <location>
        <begin position="142"/>
        <end position="165"/>
    </location>
</feature>
<evidence type="ECO:0000259" key="7">
    <source>
        <dbReference type="Pfam" id="PF20684"/>
    </source>
</evidence>
<keyword evidence="3 6" id="KW-1133">Transmembrane helix</keyword>
<evidence type="ECO:0000256" key="5">
    <source>
        <dbReference type="ARBA" id="ARBA00038359"/>
    </source>
</evidence>
<name>A0A0C3IZB0_PISTI</name>
<feature type="domain" description="Rhodopsin" evidence="7">
    <location>
        <begin position="17"/>
        <end position="200"/>
    </location>
</feature>
<feature type="transmembrane region" description="Helical" evidence="6">
    <location>
        <begin position="27"/>
        <end position="50"/>
    </location>
</feature>
<dbReference type="EMBL" id="KN831983">
    <property type="protein sequence ID" value="KIO02138.1"/>
    <property type="molecule type" value="Genomic_DNA"/>
</dbReference>
<comment type="similarity">
    <text evidence="5">Belongs to the SAT4 family.</text>
</comment>
<dbReference type="InterPro" id="IPR049326">
    <property type="entry name" value="Rhodopsin_dom_fungi"/>
</dbReference>
<dbReference type="OrthoDB" id="444631at2759"/>
<evidence type="ECO:0000256" key="4">
    <source>
        <dbReference type="ARBA" id="ARBA00023136"/>
    </source>
</evidence>
<keyword evidence="2 6" id="KW-0812">Transmembrane</keyword>
<evidence type="ECO:0000313" key="8">
    <source>
        <dbReference type="EMBL" id="KIO02138.1"/>
    </source>
</evidence>
<gene>
    <name evidence="8" type="ORF">M404DRAFT_148542</name>
</gene>
<feature type="transmembrane region" description="Helical" evidence="6">
    <location>
        <begin position="70"/>
        <end position="91"/>
    </location>
</feature>
<feature type="transmembrane region" description="Helical" evidence="6">
    <location>
        <begin position="211"/>
        <end position="231"/>
    </location>
</feature>